<dbReference type="AlphaFoldDB" id="A0A3M5DAB7"/>
<evidence type="ECO:0000256" key="2">
    <source>
        <dbReference type="ARBA" id="ARBA00022840"/>
    </source>
</evidence>
<dbReference type="Gene3D" id="1.10.8.60">
    <property type="match status" value="1"/>
</dbReference>
<dbReference type="Pfam" id="PF10431">
    <property type="entry name" value="ClpB_D2-small"/>
    <property type="match status" value="1"/>
</dbReference>
<proteinExistence type="predicted"/>
<sequence>MRVVPYYPVGGPVLRELIEIKLQRFGERLARRQLAFDYSQALVGHLAERCTQSDSGARLIDHLLDTHLLPLVADRLLEAMARDERLERVHATLGEHGRVLCEFA</sequence>
<evidence type="ECO:0000259" key="3">
    <source>
        <dbReference type="SMART" id="SM01086"/>
    </source>
</evidence>
<organism evidence="4 5">
    <name type="scientific">Pseudomonas aeruginosa</name>
    <dbReference type="NCBI Taxonomy" id="287"/>
    <lineage>
        <taxon>Bacteria</taxon>
        <taxon>Pseudomonadati</taxon>
        <taxon>Pseudomonadota</taxon>
        <taxon>Gammaproteobacteria</taxon>
        <taxon>Pseudomonadales</taxon>
        <taxon>Pseudomonadaceae</taxon>
        <taxon>Pseudomonas</taxon>
    </lineage>
</organism>
<evidence type="ECO:0000256" key="1">
    <source>
        <dbReference type="ARBA" id="ARBA00022741"/>
    </source>
</evidence>
<dbReference type="GO" id="GO:0005524">
    <property type="term" value="F:ATP binding"/>
    <property type="evidence" value="ECO:0007669"/>
    <property type="project" value="UniProtKB-KW"/>
</dbReference>
<keyword evidence="1" id="KW-0547">Nucleotide-binding</keyword>
<accession>A0A3M5DAB7</accession>
<evidence type="ECO:0000313" key="4">
    <source>
        <dbReference type="EMBL" id="RMS46806.1"/>
    </source>
</evidence>
<keyword evidence="2" id="KW-0067">ATP-binding</keyword>
<gene>
    <name evidence="4" type="ORF">ALP65_04518</name>
</gene>
<dbReference type="EMBL" id="RBSQ01001199">
    <property type="protein sequence ID" value="RMS46806.1"/>
    <property type="molecule type" value="Genomic_DNA"/>
</dbReference>
<dbReference type="Proteomes" id="UP000270834">
    <property type="component" value="Unassembled WGS sequence"/>
</dbReference>
<protein>
    <recommendedName>
        <fullName evidence="3">Clp ATPase C-terminal domain-containing protein</fullName>
    </recommendedName>
</protein>
<comment type="caution">
    <text evidence="4">The sequence shown here is derived from an EMBL/GenBank/DDBJ whole genome shotgun (WGS) entry which is preliminary data.</text>
</comment>
<dbReference type="InterPro" id="IPR019489">
    <property type="entry name" value="Clp_ATPase_C"/>
</dbReference>
<evidence type="ECO:0000313" key="5">
    <source>
        <dbReference type="Proteomes" id="UP000270834"/>
    </source>
</evidence>
<reference evidence="4 5" key="1">
    <citation type="submission" date="2018-08" db="EMBL/GenBank/DDBJ databases">
        <title>Recombination of ecologically and evolutionarily significant loci maintains genetic cohesion in the Pseudomonas syringae species complex.</title>
        <authorList>
            <person name="Dillon M."/>
            <person name="Thakur S."/>
            <person name="Almeida R.N.D."/>
            <person name="Weir B.S."/>
            <person name="Guttman D.S."/>
        </authorList>
    </citation>
    <scope>NUCLEOTIDE SEQUENCE [LARGE SCALE GENOMIC DNA]</scope>
    <source>
        <strain evidence="4 5">ICMP 7846</strain>
    </source>
</reference>
<feature type="domain" description="Clp ATPase C-terminal" evidence="3">
    <location>
        <begin position="9"/>
        <end position="101"/>
    </location>
</feature>
<name>A0A3M5DAB7_PSEAI</name>
<dbReference type="SMART" id="SM01086">
    <property type="entry name" value="ClpB_D2-small"/>
    <property type="match status" value="1"/>
</dbReference>